<protein>
    <submittedName>
        <fullName evidence="4">Molybdopterin-dependent oxidoreductase</fullName>
    </submittedName>
</protein>
<dbReference type="SUPFAM" id="SSF54665">
    <property type="entry name" value="CO dehydrogenase molybdoprotein N-domain-like"/>
    <property type="match status" value="1"/>
</dbReference>
<gene>
    <name evidence="4" type="ORF">I6H56_01215</name>
</gene>
<sequence>MKRVGKTYPIHDAYAKVTGRAKYVGDIKLNNMAHIAVLFSEIPHGKVLSIDSTKALELDGVIAVLDPFNTTQNKYSRYKTRDEQTVDLTERIFTDHPRFVGDPIAAVVAETEEIARKAVRLMKVEYEEYPYALTAEEALSGKIDNISEKGPISAELNKVYGDEDINCDDCIKVTTEVDIQKLHHAAMETHACVVDIDFSNDSIIVYSPNQSVFGIRTLVSNLFEIPNHKVRIVKTTMGGSFGAKQEWLVEPIAVACALRVKRPVRLVYNREETIVSTISRATMKNTMTSYFTKDGRVKKVEVDVLLNKGAYEGNSIPYIATMLSKYSRAYRFENVVYRGRAVLTNTPVSGAFRGWTAGEAATTIEFNFNEAAKILGIDPVEIRLKNCMLSGEKDIQTGVSLDDINMKECILVGKEKFEWERRKKEKEEFNKKNERYKRGIAVACGGHVSGFYPKVIDYSRVDMKMTDQGKIIVSATIHDHGCGTVTAFKVITAEVFDIDVDDITLGEGDTEKTPYDLGCYSSRTTYVVGRTTQNCAEKLLAMILDYAAKYKSTDRESLYVENGKIYSKIDKEIALTYREVAFYMMYKEQIEPFASVSYKNESNPGTVAAQFAEVEVDTYSGMTKVLKFVAVHDIGKAINREMCIAQIQGSVVMGIGAALSEKLLVRENGKPINSFKDYHLINSYEIPDTEVYLVEAEGNNGPFGAKSIGEAAVVPVAAAVAGAVNDALGSSIGKTPINADAIAKYLQEKEKRVK</sequence>
<dbReference type="PANTHER" id="PTHR11908">
    <property type="entry name" value="XANTHINE DEHYDROGENASE"/>
    <property type="match status" value="1"/>
</dbReference>
<reference evidence="4 5" key="1">
    <citation type="submission" date="2020-12" db="EMBL/GenBank/DDBJ databases">
        <title>FDA dAtabase for Regulatory Grade micrObial Sequences (FDA-ARGOS): Supporting development and validation of Infectious Disease Dx tests.</title>
        <authorList>
            <person name="Sproer C."/>
            <person name="Gronow S."/>
            <person name="Severitt S."/>
            <person name="Schroder I."/>
            <person name="Tallon L."/>
            <person name="Sadzewicz L."/>
            <person name="Zhao X."/>
            <person name="Boylan J."/>
            <person name="Ott S."/>
            <person name="Bowen H."/>
            <person name="Vavikolanu K."/>
            <person name="Mehta A."/>
            <person name="Aluvathingal J."/>
            <person name="Nadendla S."/>
            <person name="Lowell S."/>
            <person name="Myers T."/>
            <person name="Yan Y."/>
            <person name="Sichtig H."/>
        </authorList>
    </citation>
    <scope>NUCLEOTIDE SEQUENCE [LARGE SCALE GENOMIC DNA]</scope>
    <source>
        <strain evidence="4 5">FDAARGOS_999</strain>
    </source>
</reference>
<dbReference type="RefSeq" id="WP_198480766.1">
    <property type="nucleotide sequence ID" value="NZ_CP066022.1"/>
</dbReference>
<dbReference type="SMART" id="SM01008">
    <property type="entry name" value="Ald_Xan_dh_C"/>
    <property type="match status" value="1"/>
</dbReference>
<organism evidence="4 5">
    <name type="scientific">Fusobacterium canifelinum</name>
    <dbReference type="NCBI Taxonomy" id="285729"/>
    <lineage>
        <taxon>Bacteria</taxon>
        <taxon>Fusobacteriati</taxon>
        <taxon>Fusobacteriota</taxon>
        <taxon>Fusobacteriia</taxon>
        <taxon>Fusobacteriales</taxon>
        <taxon>Fusobacteriaceae</taxon>
        <taxon>Fusobacterium</taxon>
    </lineage>
</organism>
<name>A0A7T4KHH7_9FUSO</name>
<dbReference type="InterPro" id="IPR046867">
    <property type="entry name" value="AldOxase/xan_DH_MoCoBD2"/>
</dbReference>
<dbReference type="EMBL" id="CP066022">
    <property type="protein sequence ID" value="QQB74125.1"/>
    <property type="molecule type" value="Genomic_DNA"/>
</dbReference>
<keyword evidence="2" id="KW-0560">Oxidoreductase</keyword>
<dbReference type="GO" id="GO:0016491">
    <property type="term" value="F:oxidoreductase activity"/>
    <property type="evidence" value="ECO:0007669"/>
    <property type="project" value="UniProtKB-KW"/>
</dbReference>
<evidence type="ECO:0000313" key="5">
    <source>
        <dbReference type="Proteomes" id="UP000595577"/>
    </source>
</evidence>
<feature type="domain" description="Aldehyde oxidase/xanthine dehydrogenase a/b hammerhead" evidence="3">
    <location>
        <begin position="18"/>
        <end position="130"/>
    </location>
</feature>
<evidence type="ECO:0000256" key="2">
    <source>
        <dbReference type="ARBA" id="ARBA00023002"/>
    </source>
</evidence>
<dbReference type="InterPro" id="IPR008274">
    <property type="entry name" value="AldOxase/xan_DH_MoCoBD1"/>
</dbReference>
<dbReference type="Gene3D" id="3.30.365.10">
    <property type="entry name" value="Aldehyde oxidase/xanthine dehydrogenase, molybdopterin binding domain"/>
    <property type="match status" value="4"/>
</dbReference>
<dbReference type="InterPro" id="IPR036856">
    <property type="entry name" value="Ald_Oxase/Xan_DH_a/b_sf"/>
</dbReference>
<accession>A0A7T4KHH7</accession>
<dbReference type="Pfam" id="PF20256">
    <property type="entry name" value="MoCoBD_2"/>
    <property type="match status" value="1"/>
</dbReference>
<dbReference type="GO" id="GO:0005506">
    <property type="term" value="F:iron ion binding"/>
    <property type="evidence" value="ECO:0007669"/>
    <property type="project" value="InterPro"/>
</dbReference>
<dbReference type="InterPro" id="IPR000674">
    <property type="entry name" value="Ald_Oxase/Xan_DH_a/b"/>
</dbReference>
<dbReference type="Gene3D" id="3.90.1170.50">
    <property type="entry name" value="Aldehyde oxidase/xanthine dehydrogenase, a/b hammerhead"/>
    <property type="match status" value="1"/>
</dbReference>
<dbReference type="InterPro" id="IPR016208">
    <property type="entry name" value="Ald_Oxase/xanthine_DH-like"/>
</dbReference>
<dbReference type="PANTHER" id="PTHR11908:SF132">
    <property type="entry name" value="ALDEHYDE OXIDASE 1-RELATED"/>
    <property type="match status" value="1"/>
</dbReference>
<dbReference type="Pfam" id="PF02738">
    <property type="entry name" value="MoCoBD_1"/>
    <property type="match status" value="1"/>
</dbReference>
<dbReference type="Proteomes" id="UP000595577">
    <property type="component" value="Chromosome"/>
</dbReference>
<keyword evidence="1" id="KW-0500">Molybdenum</keyword>
<dbReference type="SUPFAM" id="SSF56003">
    <property type="entry name" value="Molybdenum cofactor-binding domain"/>
    <property type="match status" value="1"/>
</dbReference>
<evidence type="ECO:0000313" key="4">
    <source>
        <dbReference type="EMBL" id="QQB74125.1"/>
    </source>
</evidence>
<evidence type="ECO:0000256" key="1">
    <source>
        <dbReference type="ARBA" id="ARBA00022505"/>
    </source>
</evidence>
<proteinExistence type="predicted"/>
<dbReference type="AlphaFoldDB" id="A0A7T4KHH7"/>
<evidence type="ECO:0000259" key="3">
    <source>
        <dbReference type="SMART" id="SM01008"/>
    </source>
</evidence>
<dbReference type="InterPro" id="IPR037165">
    <property type="entry name" value="AldOxase/xan_DH_Mopterin-bd_sf"/>
</dbReference>
<dbReference type="Pfam" id="PF01315">
    <property type="entry name" value="Ald_Xan_dh_C"/>
    <property type="match status" value="1"/>
</dbReference>